<dbReference type="Proteomes" id="UP001626550">
    <property type="component" value="Unassembled WGS sequence"/>
</dbReference>
<organism evidence="1 2">
    <name type="scientific">Cichlidogyrus casuarinus</name>
    <dbReference type="NCBI Taxonomy" id="1844966"/>
    <lineage>
        <taxon>Eukaryota</taxon>
        <taxon>Metazoa</taxon>
        <taxon>Spiralia</taxon>
        <taxon>Lophotrochozoa</taxon>
        <taxon>Platyhelminthes</taxon>
        <taxon>Monogenea</taxon>
        <taxon>Monopisthocotylea</taxon>
        <taxon>Dactylogyridea</taxon>
        <taxon>Ancyrocephalidae</taxon>
        <taxon>Cichlidogyrus</taxon>
    </lineage>
</organism>
<gene>
    <name evidence="1" type="ORF">Ciccas_014505</name>
</gene>
<accession>A0ABD2PMQ5</accession>
<proteinExistence type="predicted"/>
<dbReference type="AlphaFoldDB" id="A0ABD2PMQ5"/>
<sequence length="267" mass="31295">MCLTCVAVEERYKLDFENAWPWYHQHSVNRLKAYGLPGVFYLESYATWYDLRSRLKKDHGTTTSFDLIENAPYDVPTFLQEGRFVPSHVMGGYCSPGTELNRADFLFFLTTDAYRDSYGELQESWKFGSMYATEWLVPFNFYFLLCMCNIGKDIERTCYDPCYNNPCQSDRHSTKKCQVQFDKEGVMKKKIARKYREYFGRSYNRIHSCSCERGYAWSKVDKKCSKTAKVCDDAHYGDSKSPCRNDGTCVPLPAEEIKEPDITFRYR</sequence>
<reference evidence="1 2" key="1">
    <citation type="submission" date="2024-11" db="EMBL/GenBank/DDBJ databases">
        <title>Adaptive evolution of stress response genes in parasites aligns with host niche diversity.</title>
        <authorList>
            <person name="Hahn C."/>
            <person name="Resl P."/>
        </authorList>
    </citation>
    <scope>NUCLEOTIDE SEQUENCE [LARGE SCALE GENOMIC DNA]</scope>
    <source>
        <strain evidence="1">EGGRZ-B1_66</strain>
        <tissue evidence="1">Body</tissue>
    </source>
</reference>
<keyword evidence="2" id="KW-1185">Reference proteome</keyword>
<comment type="caution">
    <text evidence="1">The sequence shown here is derived from an EMBL/GenBank/DDBJ whole genome shotgun (WGS) entry which is preliminary data.</text>
</comment>
<protein>
    <submittedName>
        <fullName evidence="1">Uncharacterized protein</fullName>
    </submittedName>
</protein>
<evidence type="ECO:0000313" key="2">
    <source>
        <dbReference type="Proteomes" id="UP001626550"/>
    </source>
</evidence>
<evidence type="ECO:0000313" key="1">
    <source>
        <dbReference type="EMBL" id="KAL3306996.1"/>
    </source>
</evidence>
<name>A0ABD2PMQ5_9PLAT</name>
<dbReference type="EMBL" id="JBJKFK010008731">
    <property type="protein sequence ID" value="KAL3306996.1"/>
    <property type="molecule type" value="Genomic_DNA"/>
</dbReference>